<dbReference type="AlphaFoldDB" id="A0AAD2A714"/>
<dbReference type="InterPro" id="IPR001611">
    <property type="entry name" value="Leu-rich_rpt"/>
</dbReference>
<comment type="similarity">
    <text evidence="2">Belongs to the RLP family.</text>
</comment>
<dbReference type="FunFam" id="3.80.10.10:FF:000111">
    <property type="entry name" value="LRR receptor-like serine/threonine-protein kinase ERECTA"/>
    <property type="match status" value="1"/>
</dbReference>
<dbReference type="PRINTS" id="PR00019">
    <property type="entry name" value="LEURICHRPT"/>
</dbReference>
<evidence type="ECO:0000313" key="11">
    <source>
        <dbReference type="Proteomes" id="UP000834106"/>
    </source>
</evidence>
<dbReference type="Proteomes" id="UP000834106">
    <property type="component" value="Chromosome 19"/>
</dbReference>
<protein>
    <submittedName>
        <fullName evidence="10">Uncharacterized protein</fullName>
    </submittedName>
</protein>
<keyword evidence="8" id="KW-0472">Membrane</keyword>
<keyword evidence="9" id="KW-0325">Glycoprotein</keyword>
<dbReference type="InterPro" id="IPR032675">
    <property type="entry name" value="LRR_dom_sf"/>
</dbReference>
<evidence type="ECO:0000256" key="1">
    <source>
        <dbReference type="ARBA" id="ARBA00004479"/>
    </source>
</evidence>
<dbReference type="Pfam" id="PF00560">
    <property type="entry name" value="LRR_1"/>
    <property type="match status" value="5"/>
</dbReference>
<dbReference type="GO" id="GO:0016020">
    <property type="term" value="C:membrane"/>
    <property type="evidence" value="ECO:0007669"/>
    <property type="project" value="UniProtKB-SubCell"/>
</dbReference>
<dbReference type="FunFam" id="3.80.10.10:FF:000041">
    <property type="entry name" value="LRR receptor-like serine/threonine-protein kinase ERECTA"/>
    <property type="match status" value="1"/>
</dbReference>
<dbReference type="Pfam" id="PF13855">
    <property type="entry name" value="LRR_8"/>
    <property type="match status" value="1"/>
</dbReference>
<evidence type="ECO:0000256" key="2">
    <source>
        <dbReference type="ARBA" id="ARBA00009592"/>
    </source>
</evidence>
<keyword evidence="4" id="KW-0812">Transmembrane</keyword>
<dbReference type="PANTHER" id="PTHR48063">
    <property type="entry name" value="LRR RECEPTOR-LIKE KINASE"/>
    <property type="match status" value="1"/>
</dbReference>
<evidence type="ECO:0000256" key="6">
    <source>
        <dbReference type="ARBA" id="ARBA00022737"/>
    </source>
</evidence>
<dbReference type="PANTHER" id="PTHR48063:SF98">
    <property type="entry name" value="LRR RECEPTOR-LIKE SERINE_THREONINE-PROTEIN KINASE FLS2"/>
    <property type="match status" value="1"/>
</dbReference>
<gene>
    <name evidence="10" type="ORF">FPE_LOCUS30060</name>
</gene>
<evidence type="ECO:0000313" key="10">
    <source>
        <dbReference type="EMBL" id="CAI9782630.1"/>
    </source>
</evidence>
<keyword evidence="6" id="KW-0677">Repeat</keyword>
<evidence type="ECO:0000256" key="9">
    <source>
        <dbReference type="ARBA" id="ARBA00023180"/>
    </source>
</evidence>
<sequence length="285" mass="31431">MKRLAILHLGNNNFTGELPSSLKNCRILRKLDLGGNKLTGTIPAWIGTHLTNLVVLSLRFDSFHESIPTTICHLTDIHVMDLSRNNISGKIPRCLNNLTSLVQNDGPTFLKFSPTLVFVGEPSDDDDNALVQWKGQDAEYKRLRNLKGIDLSSNKLVGTIPHTFSDLRVLDFINLSRNHLTGNIISSIGKLDTLEWLDSSRNQLSGEIPNGLANLHFLSVLDLSYNNLMGKIPLRTLDSSSYNGNNQLCGDPLARCPPDPSVTDHGKVPLFGKVDDWSGARVVTV</sequence>
<evidence type="ECO:0000256" key="3">
    <source>
        <dbReference type="ARBA" id="ARBA00022614"/>
    </source>
</evidence>
<keyword evidence="5" id="KW-0732">Signal</keyword>
<organism evidence="10 11">
    <name type="scientific">Fraxinus pennsylvanica</name>
    <dbReference type="NCBI Taxonomy" id="56036"/>
    <lineage>
        <taxon>Eukaryota</taxon>
        <taxon>Viridiplantae</taxon>
        <taxon>Streptophyta</taxon>
        <taxon>Embryophyta</taxon>
        <taxon>Tracheophyta</taxon>
        <taxon>Spermatophyta</taxon>
        <taxon>Magnoliopsida</taxon>
        <taxon>eudicotyledons</taxon>
        <taxon>Gunneridae</taxon>
        <taxon>Pentapetalae</taxon>
        <taxon>asterids</taxon>
        <taxon>lamiids</taxon>
        <taxon>Lamiales</taxon>
        <taxon>Oleaceae</taxon>
        <taxon>Oleeae</taxon>
        <taxon>Fraxinus</taxon>
    </lineage>
</organism>
<evidence type="ECO:0000256" key="8">
    <source>
        <dbReference type="ARBA" id="ARBA00023136"/>
    </source>
</evidence>
<dbReference type="InterPro" id="IPR046956">
    <property type="entry name" value="RLP23-like"/>
</dbReference>
<accession>A0AAD2A714</accession>
<dbReference type="EMBL" id="OU503054">
    <property type="protein sequence ID" value="CAI9782630.1"/>
    <property type="molecule type" value="Genomic_DNA"/>
</dbReference>
<comment type="subcellular location">
    <subcellularLocation>
        <location evidence="1">Membrane</location>
        <topology evidence="1">Single-pass type I membrane protein</topology>
    </subcellularLocation>
</comment>
<keyword evidence="7" id="KW-1133">Transmembrane helix</keyword>
<keyword evidence="11" id="KW-1185">Reference proteome</keyword>
<dbReference type="Gene3D" id="3.80.10.10">
    <property type="entry name" value="Ribonuclease Inhibitor"/>
    <property type="match status" value="1"/>
</dbReference>
<evidence type="ECO:0000256" key="5">
    <source>
        <dbReference type="ARBA" id="ARBA00022729"/>
    </source>
</evidence>
<reference evidence="10" key="1">
    <citation type="submission" date="2023-05" db="EMBL/GenBank/DDBJ databases">
        <authorList>
            <person name="Huff M."/>
        </authorList>
    </citation>
    <scope>NUCLEOTIDE SEQUENCE</scope>
</reference>
<evidence type="ECO:0000256" key="4">
    <source>
        <dbReference type="ARBA" id="ARBA00022692"/>
    </source>
</evidence>
<keyword evidence="3" id="KW-0433">Leucine-rich repeat</keyword>
<name>A0AAD2A714_9LAMI</name>
<evidence type="ECO:0000256" key="7">
    <source>
        <dbReference type="ARBA" id="ARBA00022989"/>
    </source>
</evidence>
<dbReference type="SUPFAM" id="SSF52058">
    <property type="entry name" value="L domain-like"/>
    <property type="match status" value="1"/>
</dbReference>
<proteinExistence type="inferred from homology"/>